<dbReference type="PANTHER" id="PTHR33885">
    <property type="entry name" value="PHAGE SHOCK PROTEIN C"/>
    <property type="match status" value="1"/>
</dbReference>
<evidence type="ECO:0000256" key="2">
    <source>
        <dbReference type="ARBA" id="ARBA00004162"/>
    </source>
</evidence>
<evidence type="ECO:0000256" key="1">
    <source>
        <dbReference type="ARBA" id="ARBA00004141"/>
    </source>
</evidence>
<reference evidence="11 12" key="1">
    <citation type="submission" date="2011-11" db="EMBL/GenBank/DDBJ databases">
        <title>The Noncontiguous Finished sequence of Saccharomonospora cyanea NA-134.</title>
        <authorList>
            <consortium name="US DOE Joint Genome Institute"/>
            <person name="Lucas S."/>
            <person name="Han J."/>
            <person name="Lapidus A."/>
            <person name="Cheng J.-F."/>
            <person name="Goodwin L."/>
            <person name="Pitluck S."/>
            <person name="Peters L."/>
            <person name="Ovchinnikova G."/>
            <person name="Lu M."/>
            <person name="Detter J.C."/>
            <person name="Han C."/>
            <person name="Tapia R."/>
            <person name="Land M."/>
            <person name="Hauser L."/>
            <person name="Kyrpides N."/>
            <person name="Ivanova N."/>
            <person name="Pagani I."/>
            <person name="Brambilla E.-M."/>
            <person name="Klenk H.-P."/>
            <person name="Woyke T."/>
        </authorList>
    </citation>
    <scope>NUCLEOTIDE SEQUENCE [LARGE SCALE GENOMIC DNA]</scope>
    <source>
        <strain evidence="11 12">NA-134</strain>
    </source>
</reference>
<gene>
    <name evidence="11" type="ORF">SaccyDRAFT_0575</name>
</gene>
<feature type="domain" description="Cell wall-active antibiotics response LiaF-like C-terminal" evidence="10">
    <location>
        <begin position="334"/>
        <end position="428"/>
    </location>
</feature>
<dbReference type="AlphaFoldDB" id="H5XH32"/>
<sequence>MCAATASSMLFGMNTTTDSTRRIEGFEDTVKDFWVSRPRRPHRGRKLAGVAAGIGHRYGIDPAIVRVVFVVLTVFGGVGLAFYLLGWAILPEEGDDVSGLEGLLGKGRSSMSKGFTLALCAALVLLGLASFSASWVDGGTFVGLALVVAGVYLLHRSRGHLRRPAPTGGVATGPAGMTSTGTGGDAGMWGQPVSQAAPTWDPLGADPLGWRLPDATAPTPPPPEPPPPPRRKSKIGFAVTGVALAVGGVGAALAAEGVPWFTPAHVMGLVLAVLGLGMVAGSFLGGGRGLVWLAVPLALVGLTLSAVPLEHVGGGFGELRATPTSADQVQPVYERTAGDVQLDLTGLSGSDSARTTVRSGAGNVTVLLPPDADVDYRCEAAVGNVECLGQEHNGIDTPELRGVDPGTDGEGGPKITLTAKIGAGNVEVRRG</sequence>
<feature type="compositionally biased region" description="Pro residues" evidence="7">
    <location>
        <begin position="218"/>
        <end position="228"/>
    </location>
</feature>
<dbReference type="HOGENOM" id="CLU_030489_1_0_11"/>
<comment type="subcellular location">
    <subcellularLocation>
        <location evidence="2">Cell membrane</location>
        <topology evidence="2">Single-pass membrane protein</topology>
    </subcellularLocation>
    <subcellularLocation>
        <location evidence="1">Membrane</location>
        <topology evidence="1">Multi-pass membrane protein</topology>
    </subcellularLocation>
</comment>
<keyword evidence="3" id="KW-1003">Cell membrane</keyword>
<feature type="region of interest" description="Disordered" evidence="7">
    <location>
        <begin position="163"/>
        <end position="183"/>
    </location>
</feature>
<organism evidence="11 12">
    <name type="scientific">Saccharomonospora cyanea NA-134</name>
    <dbReference type="NCBI Taxonomy" id="882082"/>
    <lineage>
        <taxon>Bacteria</taxon>
        <taxon>Bacillati</taxon>
        <taxon>Actinomycetota</taxon>
        <taxon>Actinomycetes</taxon>
        <taxon>Pseudonocardiales</taxon>
        <taxon>Pseudonocardiaceae</taxon>
        <taxon>Saccharomonospora</taxon>
    </lineage>
</organism>
<feature type="transmembrane region" description="Helical" evidence="8">
    <location>
        <begin position="260"/>
        <end position="283"/>
    </location>
</feature>
<feature type="transmembrane region" description="Helical" evidence="8">
    <location>
        <begin position="290"/>
        <end position="309"/>
    </location>
</feature>
<dbReference type="InterPro" id="IPR001958">
    <property type="entry name" value="Tet-R_TetA/multi-R_MdtG-like"/>
</dbReference>
<feature type="domain" description="Phage shock protein PspC N-terminal" evidence="9">
    <location>
        <begin position="37"/>
        <end position="93"/>
    </location>
</feature>
<evidence type="ECO:0000313" key="11">
    <source>
        <dbReference type="EMBL" id="EHR59503.1"/>
    </source>
</evidence>
<keyword evidence="12" id="KW-1185">Reference proteome</keyword>
<feature type="compositionally biased region" description="Low complexity" evidence="7">
    <location>
        <begin position="164"/>
        <end position="178"/>
    </location>
</feature>
<name>H5XH32_9PSEU</name>
<feature type="transmembrane region" description="Helical" evidence="8">
    <location>
        <begin position="63"/>
        <end position="90"/>
    </location>
</feature>
<keyword evidence="5 8" id="KW-1133">Transmembrane helix</keyword>
<dbReference type="EMBL" id="CM001440">
    <property type="protein sequence ID" value="EHR59503.1"/>
    <property type="molecule type" value="Genomic_DNA"/>
</dbReference>
<dbReference type="Proteomes" id="UP000002791">
    <property type="component" value="Chromosome"/>
</dbReference>
<dbReference type="InterPro" id="IPR007168">
    <property type="entry name" value="Phageshock_PspC_N"/>
</dbReference>
<evidence type="ECO:0000313" key="12">
    <source>
        <dbReference type="Proteomes" id="UP000002791"/>
    </source>
</evidence>
<evidence type="ECO:0000259" key="10">
    <source>
        <dbReference type="Pfam" id="PF09922"/>
    </source>
</evidence>
<evidence type="ECO:0000259" key="9">
    <source>
        <dbReference type="Pfam" id="PF04024"/>
    </source>
</evidence>
<feature type="transmembrane region" description="Helical" evidence="8">
    <location>
        <begin position="135"/>
        <end position="154"/>
    </location>
</feature>
<evidence type="ECO:0000256" key="7">
    <source>
        <dbReference type="SAM" id="MobiDB-lite"/>
    </source>
</evidence>
<dbReference type="GO" id="GO:0005886">
    <property type="term" value="C:plasma membrane"/>
    <property type="evidence" value="ECO:0007669"/>
    <property type="project" value="UniProtKB-SubCell"/>
</dbReference>
<dbReference type="GO" id="GO:0022857">
    <property type="term" value="F:transmembrane transporter activity"/>
    <property type="evidence" value="ECO:0007669"/>
    <property type="project" value="InterPro"/>
</dbReference>
<dbReference type="STRING" id="882082.SaccyDRAFT_0575"/>
<dbReference type="InterPro" id="IPR052027">
    <property type="entry name" value="PspC"/>
</dbReference>
<evidence type="ECO:0000256" key="5">
    <source>
        <dbReference type="ARBA" id="ARBA00022989"/>
    </source>
</evidence>
<dbReference type="PRINTS" id="PR01035">
    <property type="entry name" value="TCRTETA"/>
</dbReference>
<protein>
    <submittedName>
        <fullName evidence="11">Putative stress-responsive transcriptional regulator</fullName>
    </submittedName>
</protein>
<accession>H5XH32</accession>
<dbReference type="Pfam" id="PF04024">
    <property type="entry name" value="PspC"/>
    <property type="match status" value="1"/>
</dbReference>
<dbReference type="eggNOG" id="COG1983">
    <property type="taxonomic scope" value="Bacteria"/>
</dbReference>
<proteinExistence type="predicted"/>
<dbReference type="Pfam" id="PF09922">
    <property type="entry name" value="LiaF-like_C"/>
    <property type="match status" value="1"/>
</dbReference>
<feature type="region of interest" description="Disordered" evidence="7">
    <location>
        <begin position="208"/>
        <end position="232"/>
    </location>
</feature>
<dbReference type="PANTHER" id="PTHR33885:SF3">
    <property type="entry name" value="PHAGE SHOCK PROTEIN C"/>
    <property type="match status" value="1"/>
</dbReference>
<feature type="transmembrane region" description="Helical" evidence="8">
    <location>
        <begin position="235"/>
        <end position="254"/>
    </location>
</feature>
<keyword evidence="4 8" id="KW-0812">Transmembrane</keyword>
<evidence type="ECO:0000256" key="8">
    <source>
        <dbReference type="SAM" id="Phobius"/>
    </source>
</evidence>
<evidence type="ECO:0000256" key="6">
    <source>
        <dbReference type="ARBA" id="ARBA00023136"/>
    </source>
</evidence>
<evidence type="ECO:0000256" key="4">
    <source>
        <dbReference type="ARBA" id="ARBA00022692"/>
    </source>
</evidence>
<dbReference type="InterPro" id="IPR024425">
    <property type="entry name" value="LiaF-like_C"/>
</dbReference>
<keyword evidence="6 8" id="KW-0472">Membrane</keyword>
<evidence type="ECO:0000256" key="3">
    <source>
        <dbReference type="ARBA" id="ARBA00022475"/>
    </source>
</evidence>